<gene>
    <name evidence="1" type="ORF">AC482_02095</name>
</gene>
<dbReference type="AlphaFoldDB" id="A0A0M0BS61"/>
<name>A0A0M0BS61_9ARCH</name>
<dbReference type="EMBL" id="LFWZ01000014">
    <property type="protein sequence ID" value="KON31056.1"/>
    <property type="molecule type" value="Genomic_DNA"/>
</dbReference>
<comment type="caution">
    <text evidence="1">The sequence shown here is derived from an EMBL/GenBank/DDBJ whole genome shotgun (WGS) entry which is preliminary data.</text>
</comment>
<proteinExistence type="predicted"/>
<protein>
    <submittedName>
        <fullName evidence="1">Uncharacterized protein</fullName>
    </submittedName>
</protein>
<evidence type="ECO:0000313" key="2">
    <source>
        <dbReference type="Proteomes" id="UP000037210"/>
    </source>
</evidence>
<organism evidence="1 2">
    <name type="scientific">miscellaneous Crenarchaeota group-15 archaeon DG-45</name>
    <dbReference type="NCBI Taxonomy" id="1685127"/>
    <lineage>
        <taxon>Archaea</taxon>
        <taxon>Candidatus Bathyarchaeota</taxon>
        <taxon>MCG-15</taxon>
    </lineage>
</organism>
<reference evidence="1 2" key="1">
    <citation type="submission" date="2015-06" db="EMBL/GenBank/DDBJ databases">
        <title>New insights into the roles of widespread benthic archaea in carbon and nitrogen cycling.</title>
        <authorList>
            <person name="Lazar C.S."/>
            <person name="Baker B.J."/>
            <person name="Seitz K.W."/>
            <person name="Hyde A.S."/>
            <person name="Dick G.J."/>
            <person name="Hinrichs K.-U."/>
            <person name="Teske A.P."/>
        </authorList>
    </citation>
    <scope>NUCLEOTIDE SEQUENCE [LARGE SCALE GENOMIC DNA]</scope>
    <source>
        <strain evidence="1">DG-45</strain>
    </source>
</reference>
<sequence length="72" mass="8578">MAEALQRPYAPVFRMVGGLREGRLPRLQHTNFTYSPLERCGRRDLSWLYVFLEEALLLAKFFRDEKKQGFQE</sequence>
<dbReference type="Proteomes" id="UP000037210">
    <property type="component" value="Unassembled WGS sequence"/>
</dbReference>
<evidence type="ECO:0000313" key="1">
    <source>
        <dbReference type="EMBL" id="KON31056.1"/>
    </source>
</evidence>
<accession>A0A0M0BS61</accession>